<dbReference type="PANTHER" id="PTHR33170:SF51">
    <property type="entry name" value="CCHC-TYPE DOMAIN-CONTAINING PROTEIN"/>
    <property type="match status" value="1"/>
</dbReference>
<comment type="caution">
    <text evidence="2">The sequence shown here is derived from an EMBL/GenBank/DDBJ whole genome shotgun (WGS) entry which is preliminary data.</text>
</comment>
<dbReference type="OrthoDB" id="693181at2759"/>
<keyword evidence="3" id="KW-1185">Reference proteome</keyword>
<evidence type="ECO:0000313" key="3">
    <source>
        <dbReference type="Proteomes" id="UP000275267"/>
    </source>
</evidence>
<organism evidence="2 3">
    <name type="scientific">Panicum miliaceum</name>
    <name type="common">Proso millet</name>
    <name type="synonym">Broomcorn millet</name>
    <dbReference type="NCBI Taxonomy" id="4540"/>
    <lineage>
        <taxon>Eukaryota</taxon>
        <taxon>Viridiplantae</taxon>
        <taxon>Streptophyta</taxon>
        <taxon>Embryophyta</taxon>
        <taxon>Tracheophyta</taxon>
        <taxon>Spermatophyta</taxon>
        <taxon>Magnoliopsida</taxon>
        <taxon>Liliopsida</taxon>
        <taxon>Poales</taxon>
        <taxon>Poaceae</taxon>
        <taxon>PACMAD clade</taxon>
        <taxon>Panicoideae</taxon>
        <taxon>Panicodae</taxon>
        <taxon>Paniceae</taxon>
        <taxon>Panicinae</taxon>
        <taxon>Panicum</taxon>
        <taxon>Panicum sect. Panicum</taxon>
    </lineage>
</organism>
<dbReference type="EMBL" id="PQIB02000003">
    <property type="protein sequence ID" value="RLN29330.1"/>
    <property type="molecule type" value="Genomic_DNA"/>
</dbReference>
<accession>A0A3L6SXY1</accession>
<feature type="compositionally biased region" description="Basic and acidic residues" evidence="1">
    <location>
        <begin position="139"/>
        <end position="148"/>
    </location>
</feature>
<evidence type="ECO:0000313" key="2">
    <source>
        <dbReference type="EMBL" id="RLN29330.1"/>
    </source>
</evidence>
<evidence type="ECO:0000256" key="1">
    <source>
        <dbReference type="SAM" id="MobiDB-lite"/>
    </source>
</evidence>
<dbReference type="Proteomes" id="UP000275267">
    <property type="component" value="Unassembled WGS sequence"/>
</dbReference>
<feature type="compositionally biased region" description="Acidic residues" evidence="1">
    <location>
        <begin position="149"/>
        <end position="161"/>
    </location>
</feature>
<gene>
    <name evidence="2" type="ORF">C2845_PM05G25390</name>
</gene>
<dbReference type="PANTHER" id="PTHR33170">
    <property type="entry name" value="DUF4283 DOMAIN-CONTAINING PROTEIN-RELATED"/>
    <property type="match status" value="1"/>
</dbReference>
<feature type="region of interest" description="Disordered" evidence="1">
    <location>
        <begin position="139"/>
        <end position="209"/>
    </location>
</feature>
<name>A0A3L6SXY1_PANMI</name>
<dbReference type="AlphaFoldDB" id="A0A3L6SXY1"/>
<proteinExistence type="predicted"/>
<protein>
    <submittedName>
        <fullName evidence="2">Uncharacterized protein</fullName>
    </submittedName>
</protein>
<sequence length="266" mass="29763">MDEYRFLVKFPPHIRVESKVLGDANFFYLKNNTVMASLRVCNGDIGPVGRLIETWVQIKGVPPKWSDWTTIREIASSLGKITEVDWQTLFSSFFNVIRVKINCKDPRKIPLNRVVEMTNKLLLLNFTMEDLDKLRKKLDEEDGLRGEDPNGEGDGGLDGETDQPPNETHAPEGGMDPENQGDGGPEGPPSNSANQKSVDRSASVRKARMLFDEKREAGLEGAVDSIPSCISLSRQMELSDSDEESDLLNPVEVVDSEEMIDLPKEW</sequence>
<reference evidence="3" key="1">
    <citation type="journal article" date="2019" name="Nat. Commun.">
        <title>The genome of broomcorn millet.</title>
        <authorList>
            <person name="Zou C."/>
            <person name="Miki D."/>
            <person name="Li D."/>
            <person name="Tang Q."/>
            <person name="Xiao L."/>
            <person name="Rajput S."/>
            <person name="Deng P."/>
            <person name="Jia W."/>
            <person name="Huang R."/>
            <person name="Zhang M."/>
            <person name="Sun Y."/>
            <person name="Hu J."/>
            <person name="Fu X."/>
            <person name="Schnable P.S."/>
            <person name="Li F."/>
            <person name="Zhang H."/>
            <person name="Feng B."/>
            <person name="Zhu X."/>
            <person name="Liu R."/>
            <person name="Schnable J.C."/>
            <person name="Zhu J.-K."/>
            <person name="Zhang H."/>
        </authorList>
    </citation>
    <scope>NUCLEOTIDE SEQUENCE [LARGE SCALE GENOMIC DNA]</scope>
</reference>
<dbReference type="STRING" id="4540.A0A3L6SXY1"/>